<proteinExistence type="predicted"/>
<accession>A0A8B2ZF46</accession>
<dbReference type="SUPFAM" id="SSF143011">
    <property type="entry name" value="RelE-like"/>
    <property type="match status" value="1"/>
</dbReference>
<dbReference type="Proteomes" id="UP000261016">
    <property type="component" value="Unassembled WGS sequence"/>
</dbReference>
<evidence type="ECO:0000313" key="2">
    <source>
        <dbReference type="Proteomes" id="UP000261016"/>
    </source>
</evidence>
<protein>
    <submittedName>
        <fullName evidence="1">Addiction module toxin RelE</fullName>
    </submittedName>
</protein>
<comment type="caution">
    <text evidence="1">The sequence shown here is derived from an EMBL/GenBank/DDBJ whole genome shotgun (WGS) entry which is preliminary data.</text>
</comment>
<gene>
    <name evidence="1" type="ORF">DXC19_11605</name>
</gene>
<organism evidence="1 2">
    <name type="scientific">Staphylococcus warneri</name>
    <dbReference type="NCBI Taxonomy" id="1292"/>
    <lineage>
        <taxon>Bacteria</taxon>
        <taxon>Bacillati</taxon>
        <taxon>Bacillota</taxon>
        <taxon>Bacilli</taxon>
        <taxon>Bacillales</taxon>
        <taxon>Staphylococcaceae</taxon>
        <taxon>Staphylococcus</taxon>
    </lineage>
</organism>
<name>A0A8B2ZF46_STAWA</name>
<reference evidence="1 2" key="1">
    <citation type="submission" date="2018-08" db="EMBL/GenBank/DDBJ databases">
        <title>A genome reference for cultivated species of the human gut microbiota.</title>
        <authorList>
            <person name="Zou Y."/>
            <person name="Xue W."/>
            <person name="Luo G."/>
        </authorList>
    </citation>
    <scope>NUCLEOTIDE SEQUENCE [LARGE SCALE GENOMIC DNA]</scope>
    <source>
        <strain evidence="1 2">OM08-17AT</strain>
    </source>
</reference>
<dbReference type="EMBL" id="QSTD01000009">
    <property type="protein sequence ID" value="RGM28322.1"/>
    <property type="molecule type" value="Genomic_DNA"/>
</dbReference>
<dbReference type="RefSeq" id="WP_117725977.1">
    <property type="nucleotide sequence ID" value="NZ_CABMFV010000009.1"/>
</dbReference>
<evidence type="ECO:0000313" key="1">
    <source>
        <dbReference type="EMBL" id="RGM28322.1"/>
    </source>
</evidence>
<dbReference type="Gene3D" id="3.30.2310.20">
    <property type="entry name" value="RelE-like"/>
    <property type="match status" value="1"/>
</dbReference>
<dbReference type="InterPro" id="IPR035093">
    <property type="entry name" value="RelE/ParE_toxin_dom_sf"/>
</dbReference>
<dbReference type="AlphaFoldDB" id="A0A8B2ZF46"/>
<sequence>MYQLLFYSEAKEEYEKLDGHQKHIVNKGLKKIETKGMQAGESLNGSLSHCRKIKHKSDGIRIVFQQNQQSIEVIEIVVIGKREGNKVYNKARKRIYNK</sequence>